<dbReference type="InterPro" id="IPR018877">
    <property type="entry name" value="Phage_P22_Orf201_C"/>
</dbReference>
<dbReference type="Pfam" id="PF09669">
    <property type="entry name" value="Phage_pRha"/>
    <property type="match status" value="1"/>
</dbReference>
<dbReference type="AlphaFoldDB" id="A0AAI9C1U6"/>
<evidence type="ECO:0000259" key="1">
    <source>
        <dbReference type="Pfam" id="PF10549"/>
    </source>
</evidence>
<sequence>MNGLDHASEVVMLSGEHVRTDSRKVAEAFGKRHDNVLRAYRNLQCSEEFALHNFEECLEINHMANGKPEPVVQMTKDGFMFLVMGFTGPKAAEIKESFIAAFNEMADFIRGQADNALKRWEVAYLEYRNELDHASQCGKALSKWRGRKLVHLAKLESLDPQIKIPLIAREGK</sequence>
<dbReference type="Pfam" id="PF10549">
    <property type="entry name" value="ORF11CD3"/>
    <property type="match status" value="1"/>
</dbReference>
<evidence type="ECO:0000313" key="3">
    <source>
        <dbReference type="Proteomes" id="UP001218208"/>
    </source>
</evidence>
<organism evidence="2 3">
    <name type="scientific">Stenotrophomonas maltophilia</name>
    <name type="common">Pseudomonas maltophilia</name>
    <name type="synonym">Xanthomonas maltophilia</name>
    <dbReference type="NCBI Taxonomy" id="40324"/>
    <lineage>
        <taxon>Bacteria</taxon>
        <taxon>Pseudomonadati</taxon>
        <taxon>Pseudomonadota</taxon>
        <taxon>Gammaproteobacteria</taxon>
        <taxon>Lysobacterales</taxon>
        <taxon>Lysobacteraceae</taxon>
        <taxon>Stenotrophomonas</taxon>
        <taxon>Stenotrophomonas maltophilia group</taxon>
    </lineage>
</organism>
<dbReference type="InterPro" id="IPR014054">
    <property type="entry name" value="Phage_regulatory_Rha"/>
</dbReference>
<dbReference type="NCBIfam" id="TIGR02681">
    <property type="entry name" value="phage_pRha"/>
    <property type="match status" value="1"/>
</dbReference>
<dbReference type="Proteomes" id="UP001218208">
    <property type="component" value="Unassembled WGS sequence"/>
</dbReference>
<comment type="caution">
    <text evidence="2">The sequence shown here is derived from an EMBL/GenBank/DDBJ whole genome shotgun (WGS) entry which is preliminary data.</text>
</comment>
<name>A0AAI9C1U6_STEMA</name>
<protein>
    <submittedName>
        <fullName evidence="2">Rha family transcriptional regulator</fullName>
    </submittedName>
</protein>
<evidence type="ECO:0000313" key="2">
    <source>
        <dbReference type="EMBL" id="EKT4092584.1"/>
    </source>
</evidence>
<feature type="domain" description="Bacteriophage P22 Orf201 C-terminal" evidence="1">
    <location>
        <begin position="119"/>
        <end position="164"/>
    </location>
</feature>
<reference evidence="2" key="1">
    <citation type="submission" date="2022-07" db="EMBL/GenBank/DDBJ databases">
        <authorList>
            <consortium name="DAFM: The Division of Animal and Food Microbiology"/>
        </authorList>
    </citation>
    <scope>NUCLEOTIDE SEQUENCE</scope>
    <source>
        <strain evidence="2">19MO01SH01-2</strain>
    </source>
</reference>
<dbReference type="EMBL" id="ABLOJW010000009">
    <property type="protein sequence ID" value="EKT4092584.1"/>
    <property type="molecule type" value="Genomic_DNA"/>
</dbReference>
<accession>A0AAI9C1U6</accession>
<gene>
    <name evidence="2" type="ORF">QEG23_002101</name>
</gene>
<proteinExistence type="predicted"/>